<evidence type="ECO:0000256" key="4">
    <source>
        <dbReference type="ARBA" id="ARBA00038306"/>
    </source>
</evidence>
<dbReference type="EMBL" id="FWFX01000002">
    <property type="protein sequence ID" value="SLN17834.1"/>
    <property type="molecule type" value="Genomic_DNA"/>
</dbReference>
<gene>
    <name evidence="7" type="ORF">ROA7450_00560</name>
</gene>
<evidence type="ECO:0000313" key="8">
    <source>
        <dbReference type="Proteomes" id="UP000193061"/>
    </source>
</evidence>
<dbReference type="SUPFAM" id="SSF56925">
    <property type="entry name" value="OMPA-like"/>
    <property type="match status" value="1"/>
</dbReference>
<evidence type="ECO:0000256" key="1">
    <source>
        <dbReference type="ARBA" id="ARBA00004370"/>
    </source>
</evidence>
<proteinExistence type="inferred from homology"/>
<comment type="similarity">
    <text evidence="4">Belongs to the Omp25/RopB family.</text>
</comment>
<feature type="domain" description="Outer membrane protein beta-barrel" evidence="6">
    <location>
        <begin position="7"/>
        <end position="185"/>
    </location>
</feature>
<dbReference type="RefSeq" id="WP_085804151.1">
    <property type="nucleotide sequence ID" value="NZ_FWFX01000002.1"/>
</dbReference>
<keyword evidence="2 5" id="KW-0732">Signal</keyword>
<evidence type="ECO:0000313" key="7">
    <source>
        <dbReference type="EMBL" id="SLN17834.1"/>
    </source>
</evidence>
<organism evidence="7 8">
    <name type="scientific">Roseovarius albus</name>
    <dbReference type="NCBI Taxonomy" id="1247867"/>
    <lineage>
        <taxon>Bacteria</taxon>
        <taxon>Pseudomonadati</taxon>
        <taxon>Pseudomonadota</taxon>
        <taxon>Alphaproteobacteria</taxon>
        <taxon>Rhodobacterales</taxon>
        <taxon>Roseobacteraceae</taxon>
        <taxon>Roseovarius</taxon>
    </lineage>
</organism>
<dbReference type="PANTHER" id="PTHR34001:SF3">
    <property type="entry name" value="BLL7405 PROTEIN"/>
    <property type="match status" value="1"/>
</dbReference>
<dbReference type="PANTHER" id="PTHR34001">
    <property type="entry name" value="BLL7405 PROTEIN"/>
    <property type="match status" value="1"/>
</dbReference>
<keyword evidence="8" id="KW-1185">Reference proteome</keyword>
<evidence type="ECO:0000256" key="3">
    <source>
        <dbReference type="ARBA" id="ARBA00023136"/>
    </source>
</evidence>
<dbReference type="GO" id="GO:0016020">
    <property type="term" value="C:membrane"/>
    <property type="evidence" value="ECO:0007669"/>
    <property type="project" value="UniProtKB-SubCell"/>
</dbReference>
<evidence type="ECO:0000256" key="5">
    <source>
        <dbReference type="SAM" id="SignalP"/>
    </source>
</evidence>
<sequence>MTRLLSFSALVAASLTAAPAVAGDWTGGYVGGQFGFGTFDSNISSDDTSFIGGIIAGYDYDFGEWVVGAGIDLDFTDATLPDSAGGSLETKSLLRLKVRGGYDFGDGLLYATGGYAHLYGDVNSTIGNSGSADDGGYFIGAGYEHLVSGQVSVAGEILYHSFDDYTRNGVDVDATTYQLRVAYRF</sequence>
<dbReference type="Gene3D" id="2.40.160.20">
    <property type="match status" value="1"/>
</dbReference>
<comment type="subcellular location">
    <subcellularLocation>
        <location evidence="1">Membrane</location>
    </subcellularLocation>
</comment>
<reference evidence="7 8" key="1">
    <citation type="submission" date="2017-03" db="EMBL/GenBank/DDBJ databases">
        <authorList>
            <person name="Afonso C.L."/>
            <person name="Miller P.J."/>
            <person name="Scott M.A."/>
            <person name="Spackman E."/>
            <person name="Goraichik I."/>
            <person name="Dimitrov K.M."/>
            <person name="Suarez D.L."/>
            <person name="Swayne D.E."/>
        </authorList>
    </citation>
    <scope>NUCLEOTIDE SEQUENCE [LARGE SCALE GENOMIC DNA]</scope>
    <source>
        <strain evidence="7 8">CECT 7450</strain>
    </source>
</reference>
<feature type="signal peptide" evidence="5">
    <location>
        <begin position="1"/>
        <end position="22"/>
    </location>
</feature>
<dbReference type="AlphaFoldDB" id="A0A1X6YDN5"/>
<dbReference type="Pfam" id="PF13505">
    <property type="entry name" value="OMP_b-brl"/>
    <property type="match status" value="1"/>
</dbReference>
<dbReference type="Proteomes" id="UP000193061">
    <property type="component" value="Unassembled WGS sequence"/>
</dbReference>
<dbReference type="InterPro" id="IPR051692">
    <property type="entry name" value="OMP-like"/>
</dbReference>
<dbReference type="InterPro" id="IPR027385">
    <property type="entry name" value="Beta-barrel_OMP"/>
</dbReference>
<name>A0A1X6YDN5_9RHOB</name>
<evidence type="ECO:0000256" key="2">
    <source>
        <dbReference type="ARBA" id="ARBA00022729"/>
    </source>
</evidence>
<feature type="chain" id="PRO_5012936860" description="Outer membrane protein beta-barrel domain-containing protein" evidence="5">
    <location>
        <begin position="23"/>
        <end position="185"/>
    </location>
</feature>
<dbReference type="InterPro" id="IPR011250">
    <property type="entry name" value="OMP/PagP_B-barrel"/>
</dbReference>
<dbReference type="OrthoDB" id="268975at2"/>
<accession>A0A1X6YDN5</accession>
<evidence type="ECO:0000259" key="6">
    <source>
        <dbReference type="Pfam" id="PF13505"/>
    </source>
</evidence>
<protein>
    <recommendedName>
        <fullName evidence="6">Outer membrane protein beta-barrel domain-containing protein</fullName>
    </recommendedName>
</protein>
<keyword evidence="3" id="KW-0472">Membrane</keyword>